<evidence type="ECO:0000313" key="2">
    <source>
        <dbReference type="Proteomes" id="UP000469011"/>
    </source>
</evidence>
<comment type="caution">
    <text evidence="1">The sequence shown here is derived from an EMBL/GenBank/DDBJ whole genome shotgun (WGS) entry which is preliminary data.</text>
</comment>
<dbReference type="GO" id="GO:0008168">
    <property type="term" value="F:methyltransferase activity"/>
    <property type="evidence" value="ECO:0007669"/>
    <property type="project" value="UniProtKB-KW"/>
</dbReference>
<keyword evidence="1" id="KW-0489">Methyltransferase</keyword>
<evidence type="ECO:0000313" key="1">
    <source>
        <dbReference type="EMBL" id="NDW02922.1"/>
    </source>
</evidence>
<dbReference type="RefSeq" id="WP_163460559.1">
    <property type="nucleotide sequence ID" value="NZ_JAAAMG010000001.1"/>
</dbReference>
<name>A0A6N9SX88_9HYPH</name>
<keyword evidence="1" id="KW-0808">Transferase</keyword>
<accession>A0A6N9SX88</accession>
<dbReference type="AlphaFoldDB" id="A0A6N9SX88"/>
<dbReference type="Proteomes" id="UP000469011">
    <property type="component" value="Unassembled WGS sequence"/>
</dbReference>
<dbReference type="Gene3D" id="3.40.50.150">
    <property type="entry name" value="Vaccinia Virus protein VP39"/>
    <property type="match status" value="1"/>
</dbReference>
<sequence>MTETLSFVKDYYGHGRTIKERTPIWHDGSEIPWITYPALLYLMQLDYSNKSIFEYGAGNSTLFWSKRARVVTSVEHEKEWFEKISQNLPPHCSIRLASGADYVKSAEEQAPYDVIVIDGRWRYDCASVAHRYLAINGMIILDNSDRHAPAAALLRGHGLIQIDMIGRSPISKSVQCTSLFLTRGFDFPPKNGVQPQPVLGMDDPGDIAAKNKPGAYA</sequence>
<reference evidence="1 2" key="1">
    <citation type="submission" date="2020-01" db="EMBL/GenBank/DDBJ databases">
        <title>Jiella pacifica sp. nov.</title>
        <authorList>
            <person name="Xue Z."/>
            <person name="Zhu S."/>
            <person name="Chen J."/>
            <person name="Yang J."/>
        </authorList>
    </citation>
    <scope>NUCLEOTIDE SEQUENCE [LARGE SCALE GENOMIC DNA]</scope>
    <source>
        <strain evidence="1 2">40Bstr34</strain>
    </source>
</reference>
<keyword evidence="2" id="KW-1185">Reference proteome</keyword>
<dbReference type="EMBL" id="JAAAMG010000001">
    <property type="protein sequence ID" value="NDW02922.1"/>
    <property type="molecule type" value="Genomic_DNA"/>
</dbReference>
<protein>
    <submittedName>
        <fullName evidence="1">SAM-dependent methyltransferase</fullName>
    </submittedName>
</protein>
<proteinExistence type="predicted"/>
<dbReference type="InterPro" id="IPR029063">
    <property type="entry name" value="SAM-dependent_MTases_sf"/>
</dbReference>
<organism evidence="1 2">
    <name type="scientific">Jiella pacifica</name>
    <dbReference type="NCBI Taxonomy" id="2696469"/>
    <lineage>
        <taxon>Bacteria</taxon>
        <taxon>Pseudomonadati</taxon>
        <taxon>Pseudomonadota</taxon>
        <taxon>Alphaproteobacteria</taxon>
        <taxon>Hyphomicrobiales</taxon>
        <taxon>Aurantimonadaceae</taxon>
        <taxon>Jiella</taxon>
    </lineage>
</organism>
<gene>
    <name evidence="1" type="ORF">GTK09_00640</name>
</gene>
<dbReference type="GO" id="GO:0032259">
    <property type="term" value="P:methylation"/>
    <property type="evidence" value="ECO:0007669"/>
    <property type="project" value="UniProtKB-KW"/>
</dbReference>
<dbReference type="SUPFAM" id="SSF53335">
    <property type="entry name" value="S-adenosyl-L-methionine-dependent methyltransferases"/>
    <property type="match status" value="1"/>
</dbReference>